<protein>
    <submittedName>
        <fullName evidence="2">Uncharacterized protein</fullName>
    </submittedName>
</protein>
<name>A0A516R189_STRST</name>
<accession>A0A516R189</accession>
<evidence type="ECO:0000313" key="3">
    <source>
        <dbReference type="Proteomes" id="UP000316806"/>
    </source>
</evidence>
<feature type="region of interest" description="Disordered" evidence="1">
    <location>
        <begin position="350"/>
        <end position="371"/>
    </location>
</feature>
<dbReference type="EMBL" id="CP040916">
    <property type="protein sequence ID" value="QDQ09412.1"/>
    <property type="molecule type" value="Genomic_DNA"/>
</dbReference>
<proteinExistence type="predicted"/>
<dbReference type="AlphaFoldDB" id="A0A516R189"/>
<evidence type="ECO:0000256" key="1">
    <source>
        <dbReference type="SAM" id="MobiDB-lite"/>
    </source>
</evidence>
<evidence type="ECO:0000313" key="2">
    <source>
        <dbReference type="EMBL" id="QDQ09412.1"/>
    </source>
</evidence>
<feature type="region of interest" description="Disordered" evidence="1">
    <location>
        <begin position="393"/>
        <end position="423"/>
    </location>
</feature>
<dbReference type="Proteomes" id="UP000316806">
    <property type="component" value="Chromosome"/>
</dbReference>
<sequence length="423" mass="46182">MPEYRVTINGFWCRNGSWDTWPPKDGDGDEILLDVNTKIARSDGSVQLNLDSQSELMGDTRNLPNRIRAGSANPLGGIITGDKFPPVANPWRRAGGIDAGRYPPYTIWKGELRPGQDMVILTVTCWEYDPDPGFFNGWLDWQVKTDKEYGQRAKEIFGGIWPVSKPIFDAVSLGIQTAGTLVGLWSPLGSPGLRPIGMQRNPADPDGFLFNPRSIALNTATADYLIANDVQGLGPGIVELLYRDDPYLRGVYSVFVQVERLGGGELPVQSDWRWCDKCQGLYFGGGRATSRCPAGDTHRAAAESRSGDYSLPMDAPAAADRQSGWRWCDRCQGMFFGPGVVNSHCPAGGAHADPGQSGSSDYSPYHNAAQDPGRQSDWRWCDKCQGLFFGPGAPNSRCPAGDTHRLPELSRSGDYSLPHQPAA</sequence>
<dbReference type="RefSeq" id="WP_144000990.1">
    <property type="nucleotide sequence ID" value="NZ_CP040916.1"/>
</dbReference>
<gene>
    <name evidence="2" type="ORF">FH965_01540</name>
</gene>
<reference evidence="2 3" key="1">
    <citation type="journal article" date="2019" name="J. Ind. Microbiol. Biotechnol.">
        <title>The complete genomic sequence of Streptomyces spectabilis NRRL-2792 and identification of secondary metabolite biosynthetic gene clusters.</title>
        <authorList>
            <person name="Sinha A."/>
            <person name="Phillips-Salemka S."/>
            <person name="Niraula T.A."/>
            <person name="Short K.A."/>
            <person name="Niraula N.P."/>
        </authorList>
    </citation>
    <scope>NUCLEOTIDE SEQUENCE [LARGE SCALE GENOMIC DNA]</scope>
    <source>
        <strain evidence="2 3">NRRL 2792</strain>
    </source>
</reference>
<organism evidence="2 3">
    <name type="scientific">Streptomyces spectabilis</name>
    <dbReference type="NCBI Taxonomy" id="68270"/>
    <lineage>
        <taxon>Bacteria</taxon>
        <taxon>Bacillati</taxon>
        <taxon>Actinomycetota</taxon>
        <taxon>Actinomycetes</taxon>
        <taxon>Kitasatosporales</taxon>
        <taxon>Streptomycetaceae</taxon>
        <taxon>Streptomyces</taxon>
    </lineage>
</organism>